<evidence type="ECO:0000256" key="8">
    <source>
        <dbReference type="ARBA" id="ARBA00022989"/>
    </source>
</evidence>
<dbReference type="RefSeq" id="WP_256764789.1">
    <property type="nucleotide sequence ID" value="NZ_JANIGO010000003.1"/>
</dbReference>
<dbReference type="EMBL" id="JANIGO010000003">
    <property type="protein sequence ID" value="MCQ8897000.1"/>
    <property type="molecule type" value="Genomic_DNA"/>
</dbReference>
<dbReference type="InterPro" id="IPR006260">
    <property type="entry name" value="TonB/TolA_C"/>
</dbReference>
<keyword evidence="8" id="KW-1133">Transmembrane helix</keyword>
<keyword evidence="3" id="KW-0813">Transport</keyword>
<sequence>MVMGFQGRAFNLQKALLLSVVLHGVLLSIHFAKPNTDKPFRAPLEVILVNAKSAKAPEQAQAMAQVALDGGGQADQGRATTLPSEAEDEVIQRELMARQKQLQALEHLQRELTGGGLRYSPHDPALGHVEGKSATESTDSRNGQDDKSQRALEMKRLQAQIADNIKSYNERPRKHFFSPRTSPYLFAMYEEAWRHKVESVGNTHYPDELKGKIYGKLRLTAYIKADGSLEEVEIDRSSGSTVLDRAAVRILRQSAPFPPFSSDMRQKIDVLAITRTWVFSRDEIRTE</sequence>
<gene>
    <name evidence="12" type="ORF">NQT62_11205</name>
</gene>
<feature type="compositionally biased region" description="Basic and acidic residues" evidence="10">
    <location>
        <begin position="129"/>
        <end position="148"/>
    </location>
</feature>
<comment type="similarity">
    <text evidence="2">Belongs to the TonB family.</text>
</comment>
<evidence type="ECO:0000256" key="1">
    <source>
        <dbReference type="ARBA" id="ARBA00004383"/>
    </source>
</evidence>
<dbReference type="Gene3D" id="3.30.1150.10">
    <property type="match status" value="1"/>
</dbReference>
<evidence type="ECO:0000313" key="12">
    <source>
        <dbReference type="EMBL" id="MCQ8897000.1"/>
    </source>
</evidence>
<dbReference type="SUPFAM" id="SSF74653">
    <property type="entry name" value="TolA/TonB C-terminal domain"/>
    <property type="match status" value="1"/>
</dbReference>
<dbReference type="InterPro" id="IPR037682">
    <property type="entry name" value="TonB_C"/>
</dbReference>
<accession>A0ABT1WHK3</accession>
<evidence type="ECO:0000256" key="9">
    <source>
        <dbReference type="ARBA" id="ARBA00023136"/>
    </source>
</evidence>
<evidence type="ECO:0000256" key="3">
    <source>
        <dbReference type="ARBA" id="ARBA00022448"/>
    </source>
</evidence>
<dbReference type="Pfam" id="PF03544">
    <property type="entry name" value="TonB_C"/>
    <property type="match status" value="1"/>
</dbReference>
<dbReference type="PROSITE" id="PS52015">
    <property type="entry name" value="TONB_CTD"/>
    <property type="match status" value="1"/>
</dbReference>
<evidence type="ECO:0000313" key="13">
    <source>
        <dbReference type="Proteomes" id="UP001204142"/>
    </source>
</evidence>
<organism evidence="12 13">
    <name type="scientific">Limnobacter humi</name>
    <dbReference type="NCBI Taxonomy" id="1778671"/>
    <lineage>
        <taxon>Bacteria</taxon>
        <taxon>Pseudomonadati</taxon>
        <taxon>Pseudomonadota</taxon>
        <taxon>Betaproteobacteria</taxon>
        <taxon>Burkholderiales</taxon>
        <taxon>Burkholderiaceae</taxon>
        <taxon>Limnobacter</taxon>
    </lineage>
</organism>
<comment type="subcellular location">
    <subcellularLocation>
        <location evidence="1">Cell inner membrane</location>
        <topology evidence="1">Single-pass membrane protein</topology>
        <orientation evidence="1">Periplasmic side</orientation>
    </subcellularLocation>
</comment>
<keyword evidence="13" id="KW-1185">Reference proteome</keyword>
<dbReference type="InterPro" id="IPR051045">
    <property type="entry name" value="TonB-dependent_transducer"/>
</dbReference>
<reference evidence="12 13" key="1">
    <citation type="submission" date="2022-07" db="EMBL/GenBank/DDBJ databases">
        <authorList>
            <person name="Xamxidin M."/>
            <person name="Wu M."/>
        </authorList>
    </citation>
    <scope>NUCLEOTIDE SEQUENCE [LARGE SCALE GENOMIC DNA]</scope>
    <source>
        <strain evidence="12 13">NBRC 111650</strain>
    </source>
</reference>
<feature type="domain" description="TonB C-terminal" evidence="11">
    <location>
        <begin position="189"/>
        <end position="285"/>
    </location>
</feature>
<keyword evidence="5" id="KW-0997">Cell inner membrane</keyword>
<dbReference type="Proteomes" id="UP001204142">
    <property type="component" value="Unassembled WGS sequence"/>
</dbReference>
<feature type="region of interest" description="Disordered" evidence="10">
    <location>
        <begin position="114"/>
        <end position="148"/>
    </location>
</feature>
<keyword evidence="4" id="KW-1003">Cell membrane</keyword>
<evidence type="ECO:0000256" key="2">
    <source>
        <dbReference type="ARBA" id="ARBA00006555"/>
    </source>
</evidence>
<evidence type="ECO:0000256" key="7">
    <source>
        <dbReference type="ARBA" id="ARBA00022927"/>
    </source>
</evidence>
<evidence type="ECO:0000256" key="5">
    <source>
        <dbReference type="ARBA" id="ARBA00022519"/>
    </source>
</evidence>
<keyword evidence="6" id="KW-0812">Transmembrane</keyword>
<name>A0ABT1WHK3_9BURK</name>
<dbReference type="PANTHER" id="PTHR33446:SF11">
    <property type="entry name" value="TONB3"/>
    <property type="match status" value="1"/>
</dbReference>
<evidence type="ECO:0000256" key="4">
    <source>
        <dbReference type="ARBA" id="ARBA00022475"/>
    </source>
</evidence>
<keyword evidence="7" id="KW-0653">Protein transport</keyword>
<evidence type="ECO:0000259" key="11">
    <source>
        <dbReference type="PROSITE" id="PS52015"/>
    </source>
</evidence>
<dbReference type="PANTHER" id="PTHR33446">
    <property type="entry name" value="PROTEIN TONB-RELATED"/>
    <property type="match status" value="1"/>
</dbReference>
<evidence type="ECO:0000256" key="10">
    <source>
        <dbReference type="SAM" id="MobiDB-lite"/>
    </source>
</evidence>
<protein>
    <submittedName>
        <fullName evidence="12">TonB family protein</fullName>
    </submittedName>
</protein>
<proteinExistence type="inferred from homology"/>
<evidence type="ECO:0000256" key="6">
    <source>
        <dbReference type="ARBA" id="ARBA00022692"/>
    </source>
</evidence>
<dbReference type="NCBIfam" id="TIGR01352">
    <property type="entry name" value="tonB_Cterm"/>
    <property type="match status" value="1"/>
</dbReference>
<keyword evidence="9" id="KW-0472">Membrane</keyword>
<comment type="caution">
    <text evidence="12">The sequence shown here is derived from an EMBL/GenBank/DDBJ whole genome shotgun (WGS) entry which is preliminary data.</text>
</comment>